<dbReference type="GO" id="GO:0006260">
    <property type="term" value="P:DNA replication"/>
    <property type="evidence" value="ECO:0007669"/>
    <property type="project" value="UniProtKB-KW"/>
</dbReference>
<evidence type="ECO:0000256" key="4">
    <source>
        <dbReference type="ARBA" id="ARBA00023125"/>
    </source>
</evidence>
<keyword evidence="13" id="KW-1185">Reference proteome</keyword>
<dbReference type="FunFam" id="1.10.8.60:FF:000053">
    <property type="entry name" value="DNA polymerase epsilon subunit"/>
    <property type="match status" value="1"/>
</dbReference>
<dbReference type="Gene3D" id="1.10.8.60">
    <property type="match status" value="1"/>
</dbReference>
<reference evidence="12" key="1">
    <citation type="submission" date="2025-08" db="UniProtKB">
        <authorList>
            <consortium name="Ensembl"/>
        </authorList>
    </citation>
    <scope>IDENTIFICATION</scope>
</reference>
<proteinExistence type="inferred from homology"/>
<name>A0A8C9G2D4_PAVCR</name>
<reference evidence="12" key="2">
    <citation type="submission" date="2025-09" db="UniProtKB">
        <authorList>
            <consortium name="Ensembl"/>
        </authorList>
    </citation>
    <scope>IDENTIFICATION</scope>
</reference>
<evidence type="ECO:0000313" key="12">
    <source>
        <dbReference type="Ensembl" id="ENSPSTP00000024236.1"/>
    </source>
</evidence>
<comment type="function">
    <text evidence="7">Accessory component of the DNA polymerase epsilon complex. Participates in DNA repair and in chromosomal DNA replication.</text>
</comment>
<evidence type="ECO:0000256" key="1">
    <source>
        <dbReference type="ARBA" id="ARBA00004123"/>
    </source>
</evidence>
<dbReference type="AlphaFoldDB" id="A0A8C9G2D4"/>
<evidence type="ECO:0000256" key="9">
    <source>
        <dbReference type="ARBA" id="ARBA00068387"/>
    </source>
</evidence>
<keyword evidence="5" id="KW-0539">Nucleus</keyword>
<sequence length="79" mass="9072">YRDTWKNAKDLGLFSLRKEREAVKYLTETLQSLNEEEFEDVIDKIIDAVEKQPLSTNMIELSTVEGAVQECSQASDETM</sequence>
<comment type="subcellular location">
    <subcellularLocation>
        <location evidence="1">Nucleus</location>
    </subcellularLocation>
</comment>
<evidence type="ECO:0000256" key="2">
    <source>
        <dbReference type="ARBA" id="ARBA00009560"/>
    </source>
</evidence>
<dbReference type="Ensembl" id="ENSPSTT00000025503.1">
    <property type="protein sequence ID" value="ENSPSTP00000024236.1"/>
    <property type="gene ID" value="ENSPSTG00000017885.1"/>
</dbReference>
<evidence type="ECO:0000256" key="6">
    <source>
        <dbReference type="ARBA" id="ARBA00032930"/>
    </source>
</evidence>
<dbReference type="GO" id="GO:0003677">
    <property type="term" value="F:DNA binding"/>
    <property type="evidence" value="ECO:0007669"/>
    <property type="project" value="UniProtKB-KW"/>
</dbReference>
<comment type="subunit">
    <text evidence="8">Component of the DNA polymerase epsilon complex consisting of four subunits: the catalytic subunit POLE and the accessory subunits POLE2, POLE3 and POLE4.</text>
</comment>
<evidence type="ECO:0000256" key="5">
    <source>
        <dbReference type="ARBA" id="ARBA00023242"/>
    </source>
</evidence>
<evidence type="ECO:0000256" key="10">
    <source>
        <dbReference type="ARBA" id="ARBA00074983"/>
    </source>
</evidence>
<dbReference type="Proteomes" id="UP000694428">
    <property type="component" value="Unplaced"/>
</dbReference>
<dbReference type="GO" id="GO:0005634">
    <property type="term" value="C:nucleus"/>
    <property type="evidence" value="ECO:0007669"/>
    <property type="project" value="UniProtKB-SubCell"/>
</dbReference>
<feature type="domain" description="DNA polymerase epsilon subunit B N-terminal" evidence="11">
    <location>
        <begin position="14"/>
        <end position="71"/>
    </location>
</feature>
<evidence type="ECO:0000256" key="8">
    <source>
        <dbReference type="ARBA" id="ARBA00063156"/>
    </source>
</evidence>
<dbReference type="Pfam" id="PF12213">
    <property type="entry name" value="Dpoe2NT"/>
    <property type="match status" value="1"/>
</dbReference>
<evidence type="ECO:0000256" key="3">
    <source>
        <dbReference type="ARBA" id="ARBA00022705"/>
    </source>
</evidence>
<evidence type="ECO:0000313" key="13">
    <source>
        <dbReference type="Proteomes" id="UP000694428"/>
    </source>
</evidence>
<evidence type="ECO:0000259" key="11">
    <source>
        <dbReference type="Pfam" id="PF12213"/>
    </source>
</evidence>
<dbReference type="InterPro" id="IPR024639">
    <property type="entry name" value="DNA_pol_e_bsu_N"/>
</dbReference>
<organism evidence="12 13">
    <name type="scientific">Pavo cristatus</name>
    <name type="common">Indian peafowl</name>
    <name type="synonym">Blue peafowl</name>
    <dbReference type="NCBI Taxonomy" id="9049"/>
    <lineage>
        <taxon>Eukaryota</taxon>
        <taxon>Metazoa</taxon>
        <taxon>Chordata</taxon>
        <taxon>Craniata</taxon>
        <taxon>Vertebrata</taxon>
        <taxon>Euteleostomi</taxon>
        <taxon>Archelosauria</taxon>
        <taxon>Archosauria</taxon>
        <taxon>Dinosauria</taxon>
        <taxon>Saurischia</taxon>
        <taxon>Theropoda</taxon>
        <taxon>Coelurosauria</taxon>
        <taxon>Aves</taxon>
        <taxon>Neognathae</taxon>
        <taxon>Galloanserae</taxon>
        <taxon>Galliformes</taxon>
        <taxon>Phasianidae</taxon>
        <taxon>Phasianinae</taxon>
        <taxon>Pavo</taxon>
    </lineage>
</organism>
<protein>
    <recommendedName>
        <fullName evidence="9">DNA polymerase epsilon subunit 2</fullName>
    </recommendedName>
    <alternativeName>
        <fullName evidence="6">DNA polymerase II subunit 2</fullName>
    </alternativeName>
    <alternativeName>
        <fullName evidence="10">DNA polymerase epsilon subunit B</fullName>
    </alternativeName>
</protein>
<keyword evidence="3" id="KW-0235">DNA replication</keyword>
<evidence type="ECO:0000256" key="7">
    <source>
        <dbReference type="ARBA" id="ARBA00054225"/>
    </source>
</evidence>
<comment type="similarity">
    <text evidence="2">Belongs to the DNA polymerase epsilon subunit B family.</text>
</comment>
<keyword evidence="4" id="KW-0238">DNA-binding</keyword>
<accession>A0A8C9G2D4</accession>